<proteinExistence type="predicted"/>
<accession>A0A5N6AE12</accession>
<organism evidence="2 3">
    <name type="scientific">Streptomyces mimosae</name>
    <dbReference type="NCBI Taxonomy" id="2586635"/>
    <lineage>
        <taxon>Bacteria</taxon>
        <taxon>Bacillati</taxon>
        <taxon>Actinomycetota</taxon>
        <taxon>Actinomycetes</taxon>
        <taxon>Kitasatosporales</taxon>
        <taxon>Streptomycetaceae</taxon>
        <taxon>Streptomyces</taxon>
    </lineage>
</organism>
<dbReference type="OrthoDB" id="4263358at2"/>
<keyword evidence="1" id="KW-1133">Transmembrane helix</keyword>
<evidence type="ECO:0000313" key="3">
    <source>
        <dbReference type="Proteomes" id="UP000314251"/>
    </source>
</evidence>
<dbReference type="Proteomes" id="UP000314251">
    <property type="component" value="Unassembled WGS sequence"/>
</dbReference>
<evidence type="ECO:0000313" key="2">
    <source>
        <dbReference type="EMBL" id="KAB8167067.1"/>
    </source>
</evidence>
<feature type="transmembrane region" description="Helical" evidence="1">
    <location>
        <begin position="89"/>
        <end position="109"/>
    </location>
</feature>
<keyword evidence="1" id="KW-0812">Transmembrane</keyword>
<comment type="caution">
    <text evidence="2">The sequence shown here is derived from an EMBL/GenBank/DDBJ whole genome shotgun (WGS) entry which is preliminary data.</text>
</comment>
<dbReference type="EMBL" id="VDLY02000005">
    <property type="protein sequence ID" value="KAB8167067.1"/>
    <property type="molecule type" value="Genomic_DNA"/>
</dbReference>
<keyword evidence="1" id="KW-0472">Membrane</keyword>
<evidence type="ECO:0000256" key="1">
    <source>
        <dbReference type="SAM" id="Phobius"/>
    </source>
</evidence>
<keyword evidence="3" id="KW-1185">Reference proteome</keyword>
<name>A0A5N6AE12_9ACTN</name>
<protein>
    <submittedName>
        <fullName evidence="2">Uncharacterized protein</fullName>
    </submittedName>
</protein>
<gene>
    <name evidence="2" type="ORF">FH607_009195</name>
</gene>
<reference evidence="2" key="1">
    <citation type="submission" date="2019-10" db="EMBL/GenBank/DDBJ databases">
        <title>Nonomuraea sp. nov., isolated from Phyllanthus amarus.</title>
        <authorList>
            <person name="Klykleung N."/>
            <person name="Tanasupawat S."/>
        </authorList>
    </citation>
    <scope>NUCLEOTIDE SEQUENCE [LARGE SCALE GENOMIC DNA]</scope>
    <source>
        <strain evidence="2">3MP-10</strain>
    </source>
</reference>
<dbReference type="RefSeq" id="WP_139667233.1">
    <property type="nucleotide sequence ID" value="NZ_VDLY02000005.1"/>
</dbReference>
<sequence length="115" mass="13067">MDEPTLGEIARRLADVHADLKEDVRDLAGRLDSRVSMERYQLEQQARDEALRLLVERVKGIEEARAEEHRQRDADQRAADQRRQADRRLVFTALIAPVALLLLQVWISARGAGAA</sequence>
<dbReference type="AlphaFoldDB" id="A0A5N6AE12"/>